<dbReference type="Gene3D" id="3.30.70.100">
    <property type="match status" value="1"/>
</dbReference>
<name>A0A1M6NLK6_9BACL</name>
<dbReference type="GO" id="GO:0016857">
    <property type="term" value="F:racemase and epimerase activity, acting on carbohydrates and derivatives"/>
    <property type="evidence" value="ECO:0007669"/>
    <property type="project" value="InterPro"/>
</dbReference>
<dbReference type="InterPro" id="IPR011008">
    <property type="entry name" value="Dimeric_a/b-barrel"/>
</dbReference>
<dbReference type="SUPFAM" id="SSF54909">
    <property type="entry name" value="Dimeric alpha+beta barrel"/>
    <property type="match status" value="1"/>
</dbReference>
<evidence type="ECO:0000313" key="1">
    <source>
        <dbReference type="EMBL" id="SHJ96559.1"/>
    </source>
</evidence>
<dbReference type="EMBL" id="FRAF01000006">
    <property type="protein sequence ID" value="SHJ96559.1"/>
    <property type="molecule type" value="Genomic_DNA"/>
</dbReference>
<dbReference type="Proteomes" id="UP000184016">
    <property type="component" value="Unassembled WGS sequence"/>
</dbReference>
<dbReference type="Pfam" id="PF05336">
    <property type="entry name" value="rhaM"/>
    <property type="match status" value="1"/>
</dbReference>
<dbReference type="RefSeq" id="WP_072873434.1">
    <property type="nucleotide sequence ID" value="NZ_FRAF01000006.1"/>
</dbReference>
<dbReference type="InterPro" id="IPR008000">
    <property type="entry name" value="Rham/fucose_mutarotase"/>
</dbReference>
<dbReference type="STRING" id="1830138.SAMN05443507_10689"/>
<accession>A0A1M6NLK6</accession>
<evidence type="ECO:0000313" key="2">
    <source>
        <dbReference type="Proteomes" id="UP000184016"/>
    </source>
</evidence>
<organism evidence="1 2">
    <name type="scientific">Alicyclobacillus tolerans</name>
    <dbReference type="NCBI Taxonomy" id="90970"/>
    <lineage>
        <taxon>Bacteria</taxon>
        <taxon>Bacillati</taxon>
        <taxon>Bacillota</taxon>
        <taxon>Bacilli</taxon>
        <taxon>Bacillales</taxon>
        <taxon>Alicyclobacillaceae</taxon>
        <taxon>Alicyclobacillus</taxon>
    </lineage>
</organism>
<reference evidence="2" key="1">
    <citation type="submission" date="2016-11" db="EMBL/GenBank/DDBJ databases">
        <authorList>
            <person name="Varghese N."/>
            <person name="Submissions S."/>
        </authorList>
    </citation>
    <scope>NUCLEOTIDE SEQUENCE [LARGE SCALE GENOMIC DNA]</scope>
    <source>
        <strain evidence="2">USBA-503</strain>
    </source>
</reference>
<keyword evidence="2" id="KW-1185">Reference proteome</keyword>
<dbReference type="PANTHER" id="PTHR34389">
    <property type="entry name" value="L-RHAMNOSE MUTAROTASE"/>
    <property type="match status" value="1"/>
</dbReference>
<dbReference type="AlphaFoldDB" id="A0A1M6NLK6"/>
<sequence>MARLGFKLQIRPGAEEEYKRRHQVVYPELIEAFQENGIQTYSIFMDGTTLFAYLEAEDIEQSMQAIERHPANIRWQKYMEDILIADMEGKTVHILSEVFHCKF</sequence>
<dbReference type="PANTHER" id="PTHR34389:SF2">
    <property type="entry name" value="L-RHAMNOSE MUTAROTASE"/>
    <property type="match status" value="1"/>
</dbReference>
<dbReference type="GO" id="GO:0019301">
    <property type="term" value="P:rhamnose catabolic process"/>
    <property type="evidence" value="ECO:0007669"/>
    <property type="project" value="TreeGrafter"/>
</dbReference>
<dbReference type="OrthoDB" id="9799608at2"/>
<protein>
    <submittedName>
        <fullName evidence="1">L-rhamnose mutarotase</fullName>
    </submittedName>
</protein>
<gene>
    <name evidence="1" type="ORF">SAMN05443507_10689</name>
</gene>
<proteinExistence type="predicted"/>